<sequence length="434" mass="48634">MADPISAASGIITLVTFGVKSSSTLYQTFKEFNNHHKHVRELKAELDALSLVLASLHQVILDNEADFTLLRLPLFRCGSACLEFNMVVKDATKQSHSSLASFRDWAKLKYLGDDIEGFKALLAGYKSTITIALCDANLRKATITAKALDEYQELIQNTVSDLEDNLQRINDKLQTLVAGSSSSCETNLDQQEIQLERDSIQRCLDICAEMSSHIEKGQSTVSQSMLTFAEEYGSRIDINSSVNSAQRATITVLDDCKERLTYTSSQLRVHLMDVLRRLDAFQGQTFVHPDSNEQNKLREEINSIKRSLAVCAKASEDASTERVDMFDEVPPREDSLQVIVPTVRNLMNSRRVSADSRSQLQSKTIIHDPVLSLSLPLLVDKILRKLNFPVLVPVVGEGRTRVYWTSVCYNVLFLERHTDIYTRVASACSMTMLS</sequence>
<protein>
    <recommendedName>
        <fullName evidence="2">Azaphilone pigments biosynthesis cluster protein L N-terminal domain-containing protein</fullName>
    </recommendedName>
</protein>
<gene>
    <name evidence="3" type="ORF">SETTUDRAFT_110863</name>
</gene>
<dbReference type="InterPro" id="IPR031348">
    <property type="entry name" value="PigL_N"/>
</dbReference>
<dbReference type="eggNOG" id="ENOG502SK11">
    <property type="taxonomic scope" value="Eukaryota"/>
</dbReference>
<proteinExistence type="predicted"/>
<reference evidence="3 4" key="1">
    <citation type="journal article" date="2012" name="PLoS Pathog.">
        <title>Diverse lifestyles and strategies of plant pathogenesis encoded in the genomes of eighteen Dothideomycetes fungi.</title>
        <authorList>
            <person name="Ohm R.A."/>
            <person name="Feau N."/>
            <person name="Henrissat B."/>
            <person name="Schoch C.L."/>
            <person name="Horwitz B.A."/>
            <person name="Barry K.W."/>
            <person name="Condon B.J."/>
            <person name="Copeland A.C."/>
            <person name="Dhillon B."/>
            <person name="Glaser F."/>
            <person name="Hesse C.N."/>
            <person name="Kosti I."/>
            <person name="LaButti K."/>
            <person name="Lindquist E.A."/>
            <person name="Lucas S."/>
            <person name="Salamov A.A."/>
            <person name="Bradshaw R.E."/>
            <person name="Ciuffetti L."/>
            <person name="Hamelin R.C."/>
            <person name="Kema G.H.J."/>
            <person name="Lawrence C."/>
            <person name="Scott J.A."/>
            <person name="Spatafora J.W."/>
            <person name="Turgeon B.G."/>
            <person name="de Wit P.J.G.M."/>
            <person name="Zhong S."/>
            <person name="Goodwin S.B."/>
            <person name="Grigoriev I.V."/>
        </authorList>
    </citation>
    <scope>NUCLEOTIDE SEQUENCE [LARGE SCALE GENOMIC DNA]</scope>
    <source>
        <strain evidence="4">28A</strain>
    </source>
</reference>
<dbReference type="RefSeq" id="XP_008026484.1">
    <property type="nucleotide sequence ID" value="XM_008028293.1"/>
</dbReference>
<dbReference type="EMBL" id="KB908626">
    <property type="protein sequence ID" value="EOA85923.1"/>
    <property type="molecule type" value="Genomic_DNA"/>
</dbReference>
<dbReference type="AlphaFoldDB" id="R0JYD4"/>
<keyword evidence="4" id="KW-1185">Reference proteome</keyword>
<feature type="domain" description="Azaphilone pigments biosynthesis cluster protein L N-terminal" evidence="2">
    <location>
        <begin position="2"/>
        <end position="208"/>
    </location>
</feature>
<evidence type="ECO:0000313" key="3">
    <source>
        <dbReference type="EMBL" id="EOA85923.1"/>
    </source>
</evidence>
<evidence type="ECO:0000256" key="1">
    <source>
        <dbReference type="SAM" id="Coils"/>
    </source>
</evidence>
<dbReference type="GeneID" id="19395452"/>
<dbReference type="Pfam" id="PF17111">
    <property type="entry name" value="PigL_N"/>
    <property type="match status" value="1"/>
</dbReference>
<reference evidence="3 4" key="2">
    <citation type="journal article" date="2013" name="PLoS Genet.">
        <title>Comparative genome structure, secondary metabolite, and effector coding capacity across Cochliobolus pathogens.</title>
        <authorList>
            <person name="Condon B.J."/>
            <person name="Leng Y."/>
            <person name="Wu D."/>
            <person name="Bushley K.E."/>
            <person name="Ohm R.A."/>
            <person name="Otillar R."/>
            <person name="Martin J."/>
            <person name="Schackwitz W."/>
            <person name="Grimwood J."/>
            <person name="MohdZainudin N."/>
            <person name="Xue C."/>
            <person name="Wang R."/>
            <person name="Manning V.A."/>
            <person name="Dhillon B."/>
            <person name="Tu Z.J."/>
            <person name="Steffenson B.J."/>
            <person name="Salamov A."/>
            <person name="Sun H."/>
            <person name="Lowry S."/>
            <person name="LaButti K."/>
            <person name="Han J."/>
            <person name="Copeland A."/>
            <person name="Lindquist E."/>
            <person name="Barry K."/>
            <person name="Schmutz J."/>
            <person name="Baker S.E."/>
            <person name="Ciuffetti L.M."/>
            <person name="Grigoriev I.V."/>
            <person name="Zhong S."/>
            <person name="Turgeon B.G."/>
        </authorList>
    </citation>
    <scope>NUCLEOTIDE SEQUENCE [LARGE SCALE GENOMIC DNA]</scope>
    <source>
        <strain evidence="4">28A</strain>
    </source>
</reference>
<dbReference type="OrthoDB" id="3689518at2759"/>
<dbReference type="HOGENOM" id="CLU_032923_1_0_1"/>
<accession>R0JYD4</accession>
<organism evidence="3 4">
    <name type="scientific">Exserohilum turcicum (strain 28A)</name>
    <name type="common">Northern leaf blight fungus</name>
    <name type="synonym">Setosphaeria turcica</name>
    <dbReference type="NCBI Taxonomy" id="671987"/>
    <lineage>
        <taxon>Eukaryota</taxon>
        <taxon>Fungi</taxon>
        <taxon>Dikarya</taxon>
        <taxon>Ascomycota</taxon>
        <taxon>Pezizomycotina</taxon>
        <taxon>Dothideomycetes</taxon>
        <taxon>Pleosporomycetidae</taxon>
        <taxon>Pleosporales</taxon>
        <taxon>Pleosporineae</taxon>
        <taxon>Pleosporaceae</taxon>
        <taxon>Exserohilum</taxon>
    </lineage>
</organism>
<dbReference type="Proteomes" id="UP000016935">
    <property type="component" value="Unassembled WGS sequence"/>
</dbReference>
<name>R0JYD4_EXST2</name>
<evidence type="ECO:0000259" key="2">
    <source>
        <dbReference type="Pfam" id="PF17111"/>
    </source>
</evidence>
<dbReference type="STRING" id="671987.R0JYD4"/>
<keyword evidence="1" id="KW-0175">Coiled coil</keyword>
<feature type="coiled-coil region" evidence="1">
    <location>
        <begin position="152"/>
        <end position="179"/>
    </location>
</feature>
<evidence type="ECO:0000313" key="4">
    <source>
        <dbReference type="Proteomes" id="UP000016935"/>
    </source>
</evidence>